<organism evidence="3 4">
    <name type="scientific">Leucosporidium creatinivorum</name>
    <dbReference type="NCBI Taxonomy" id="106004"/>
    <lineage>
        <taxon>Eukaryota</taxon>
        <taxon>Fungi</taxon>
        <taxon>Dikarya</taxon>
        <taxon>Basidiomycota</taxon>
        <taxon>Pucciniomycotina</taxon>
        <taxon>Microbotryomycetes</taxon>
        <taxon>Leucosporidiales</taxon>
        <taxon>Leucosporidium</taxon>
    </lineage>
</organism>
<evidence type="ECO:0000313" key="3">
    <source>
        <dbReference type="EMBL" id="ORY92424.1"/>
    </source>
</evidence>
<feature type="compositionally biased region" description="Polar residues" evidence="1">
    <location>
        <begin position="48"/>
        <end position="61"/>
    </location>
</feature>
<feature type="compositionally biased region" description="Acidic residues" evidence="1">
    <location>
        <begin position="287"/>
        <end position="298"/>
    </location>
</feature>
<name>A0A1Y2G3C6_9BASI</name>
<dbReference type="Proteomes" id="UP000193467">
    <property type="component" value="Unassembled WGS sequence"/>
</dbReference>
<proteinExistence type="predicted"/>
<dbReference type="STRING" id="106004.A0A1Y2G3C6"/>
<feature type="region of interest" description="Disordered" evidence="1">
    <location>
        <begin position="47"/>
        <end position="67"/>
    </location>
</feature>
<evidence type="ECO:0000313" key="4">
    <source>
        <dbReference type="Proteomes" id="UP000193467"/>
    </source>
</evidence>
<sequence length="298" mass="32314">MSPSAPRIICKAGPNLSSLKPLTVNGDALNISSDHFEGAIAVRIQDYSGPSGQQSKSTPGSEFSHEGDSWSVQLEGRFKEEVEVDQVLFGNTWENPIRDHLPYGTAAVLRFGQVLDPALSHDLYADQPYVLSPLLATMNYTSISTVDSSTSFTPTIPGPVVEDLTPLLSSHPELKGRPDKRKAFLGDAKNRKGLKLTPEHVVKADFANGFIDFNALALKLPIGLSFPLAKYWDGQPVSFVCRSRDGSTTYLIVTFTLEQEASAPAKEKDDSADKEEHATPAPKEENEGGDNVDELGVD</sequence>
<dbReference type="InterPro" id="IPR013897">
    <property type="entry name" value="Duc1"/>
</dbReference>
<evidence type="ECO:0000259" key="2">
    <source>
        <dbReference type="Pfam" id="PF08588"/>
    </source>
</evidence>
<evidence type="ECO:0000256" key="1">
    <source>
        <dbReference type="SAM" id="MobiDB-lite"/>
    </source>
</evidence>
<gene>
    <name evidence="3" type="ORF">BCR35DRAFT_348821</name>
</gene>
<feature type="domain" description="Domain of unknown function at the cortex 1" evidence="2">
    <location>
        <begin position="10"/>
        <end position="257"/>
    </location>
</feature>
<accession>A0A1Y2G3C6</accession>
<feature type="compositionally biased region" description="Basic and acidic residues" evidence="1">
    <location>
        <begin position="265"/>
        <end position="286"/>
    </location>
</feature>
<dbReference type="PANTHER" id="PTHR34826:SF2">
    <property type="entry name" value="UPF0590 PROTEIN C409.17C"/>
    <property type="match status" value="1"/>
</dbReference>
<feature type="region of interest" description="Disordered" evidence="1">
    <location>
        <begin position="261"/>
        <end position="298"/>
    </location>
</feature>
<dbReference type="OrthoDB" id="2119945at2759"/>
<reference evidence="3 4" key="1">
    <citation type="submission" date="2016-07" db="EMBL/GenBank/DDBJ databases">
        <title>Pervasive Adenine N6-methylation of Active Genes in Fungi.</title>
        <authorList>
            <consortium name="DOE Joint Genome Institute"/>
            <person name="Mondo S.J."/>
            <person name="Dannebaum R.O."/>
            <person name="Kuo R.C."/>
            <person name="Labutti K."/>
            <person name="Haridas S."/>
            <person name="Kuo A."/>
            <person name="Salamov A."/>
            <person name="Ahrendt S.R."/>
            <person name="Lipzen A."/>
            <person name="Sullivan W."/>
            <person name="Andreopoulos W.B."/>
            <person name="Clum A."/>
            <person name="Lindquist E."/>
            <person name="Daum C."/>
            <person name="Ramamoorthy G.K."/>
            <person name="Gryganskyi A."/>
            <person name="Culley D."/>
            <person name="Magnuson J.K."/>
            <person name="James T.Y."/>
            <person name="O'Malley M.A."/>
            <person name="Stajich J.E."/>
            <person name="Spatafora J.W."/>
            <person name="Visel A."/>
            <person name="Grigoriev I.V."/>
        </authorList>
    </citation>
    <scope>NUCLEOTIDE SEQUENCE [LARGE SCALE GENOMIC DNA]</scope>
    <source>
        <strain evidence="3 4">62-1032</strain>
    </source>
</reference>
<dbReference type="PANTHER" id="PTHR34826">
    <property type="entry name" value="UPF0590 PROTEIN C409.17C"/>
    <property type="match status" value="1"/>
</dbReference>
<keyword evidence="4" id="KW-1185">Reference proteome</keyword>
<protein>
    <recommendedName>
        <fullName evidence="2">Domain of unknown function at the cortex 1 domain-containing protein</fullName>
    </recommendedName>
</protein>
<dbReference type="Pfam" id="PF08588">
    <property type="entry name" value="Duc1"/>
    <property type="match status" value="1"/>
</dbReference>
<dbReference type="AlphaFoldDB" id="A0A1Y2G3C6"/>
<comment type="caution">
    <text evidence="3">The sequence shown here is derived from an EMBL/GenBank/DDBJ whole genome shotgun (WGS) entry which is preliminary data.</text>
</comment>
<dbReference type="EMBL" id="MCGR01000001">
    <property type="protein sequence ID" value="ORY92424.1"/>
    <property type="molecule type" value="Genomic_DNA"/>
</dbReference>
<dbReference type="InParanoid" id="A0A1Y2G3C6"/>